<dbReference type="NCBIfam" id="TIGR00074">
    <property type="entry name" value="hypC_hupF"/>
    <property type="match status" value="1"/>
</dbReference>
<dbReference type="PANTHER" id="PTHR35177">
    <property type="entry name" value="HYDROGENASE MATURATION FACTOR HYBG"/>
    <property type="match status" value="1"/>
</dbReference>
<dbReference type="FunFam" id="2.30.30.140:FF:000022">
    <property type="entry name" value="Hydrogenase assembly chaperone HybG"/>
    <property type="match status" value="1"/>
</dbReference>
<reference evidence="3" key="1">
    <citation type="submission" date="2009-09" db="EMBL/GenBank/DDBJ databases">
        <title>The complete chromosome of Desulfohalobium retbaense DSM 5692.</title>
        <authorList>
            <consortium name="US DOE Joint Genome Institute (JGI-PGF)"/>
            <person name="Lucas S."/>
            <person name="Copeland A."/>
            <person name="Lapidus A."/>
            <person name="Glavina del Rio T."/>
            <person name="Dalin E."/>
            <person name="Tice H."/>
            <person name="Bruce D."/>
            <person name="Goodwin L."/>
            <person name="Pitluck S."/>
            <person name="Kyrpides N."/>
            <person name="Mavromatis K."/>
            <person name="Ivanova N."/>
            <person name="Mikhailova N."/>
            <person name="Munk A.C."/>
            <person name="Brettin T."/>
            <person name="Detter J.C."/>
            <person name="Han C."/>
            <person name="Tapia R."/>
            <person name="Larimer F."/>
            <person name="Land M."/>
            <person name="Hauser L."/>
            <person name="Markowitz V."/>
            <person name="Cheng J.-F."/>
            <person name="Hugenholtz P."/>
            <person name="Woyke T."/>
            <person name="Wu D."/>
            <person name="Spring S."/>
            <person name="Klenk H.-P."/>
            <person name="Eisen J.A."/>
        </authorList>
    </citation>
    <scope>NUCLEOTIDE SEQUENCE [LARGE SCALE GENOMIC DNA]</scope>
    <source>
        <strain evidence="3">DSM 5692</strain>
    </source>
</reference>
<dbReference type="HOGENOM" id="CLU_159381_2_2_7"/>
<dbReference type="OrthoDB" id="9806017at2"/>
<dbReference type="Pfam" id="PF01455">
    <property type="entry name" value="HupF_HypC"/>
    <property type="match status" value="1"/>
</dbReference>
<dbReference type="InterPro" id="IPR001109">
    <property type="entry name" value="Hydrogenase_HupF/HypC"/>
</dbReference>
<dbReference type="RefSeq" id="WP_015750729.1">
    <property type="nucleotide sequence ID" value="NC_013223.1"/>
</dbReference>
<dbReference type="Proteomes" id="UP000001052">
    <property type="component" value="Chromosome"/>
</dbReference>
<sequence length="78" mass="8499">MCLAVPVRIESIENEMAVCSVGESGTTLKASLMLLEEEPQIGDYVIVHAGFALRILDPQEAQESLQILREMAQVGQVV</sequence>
<dbReference type="PROSITE" id="PS01097">
    <property type="entry name" value="HUPF_HYPC"/>
    <property type="match status" value="1"/>
</dbReference>
<dbReference type="EMBL" id="CP001734">
    <property type="protein sequence ID" value="ACV67570.1"/>
    <property type="molecule type" value="Genomic_DNA"/>
</dbReference>
<dbReference type="GO" id="GO:0051604">
    <property type="term" value="P:protein maturation"/>
    <property type="evidence" value="ECO:0007669"/>
    <property type="project" value="TreeGrafter"/>
</dbReference>
<dbReference type="GO" id="GO:1902670">
    <property type="term" value="F:carbon dioxide binding"/>
    <property type="evidence" value="ECO:0007669"/>
    <property type="project" value="TreeGrafter"/>
</dbReference>
<accession>C8WZU5</accession>
<keyword evidence="3" id="KW-1185">Reference proteome</keyword>
<dbReference type="SUPFAM" id="SSF159127">
    <property type="entry name" value="HupF/HypC-like"/>
    <property type="match status" value="1"/>
</dbReference>
<gene>
    <name evidence="2" type="ordered locus">Dret_0268</name>
</gene>
<dbReference type="PRINTS" id="PR00445">
    <property type="entry name" value="HUPFHYPC"/>
</dbReference>
<evidence type="ECO:0000313" key="3">
    <source>
        <dbReference type="Proteomes" id="UP000001052"/>
    </source>
</evidence>
<dbReference type="STRING" id="485915.Dret_0268"/>
<dbReference type="InterPro" id="IPR019812">
    <property type="entry name" value="Hydgase_assmbl_chp_CS"/>
</dbReference>
<name>C8WZU5_DESRD</name>
<organism evidence="2 3">
    <name type="scientific">Desulfohalobium retbaense (strain ATCC 49708 / DSM 5692 / JCM 16813 / HR100)</name>
    <dbReference type="NCBI Taxonomy" id="485915"/>
    <lineage>
        <taxon>Bacteria</taxon>
        <taxon>Pseudomonadati</taxon>
        <taxon>Thermodesulfobacteriota</taxon>
        <taxon>Desulfovibrionia</taxon>
        <taxon>Desulfovibrionales</taxon>
        <taxon>Desulfohalobiaceae</taxon>
        <taxon>Desulfohalobium</taxon>
    </lineage>
</organism>
<dbReference type="Gene3D" id="2.30.30.140">
    <property type="match status" value="1"/>
</dbReference>
<dbReference type="GO" id="GO:0005506">
    <property type="term" value="F:iron ion binding"/>
    <property type="evidence" value="ECO:0007669"/>
    <property type="project" value="TreeGrafter"/>
</dbReference>
<dbReference type="PANTHER" id="PTHR35177:SF2">
    <property type="entry name" value="HYDROGENASE MATURATION FACTOR HYBG"/>
    <property type="match status" value="1"/>
</dbReference>
<comment type="similarity">
    <text evidence="1">Belongs to the HupF/HypC family.</text>
</comment>
<evidence type="ECO:0000313" key="2">
    <source>
        <dbReference type="EMBL" id="ACV67570.1"/>
    </source>
</evidence>
<dbReference type="AlphaFoldDB" id="C8WZU5"/>
<evidence type="ECO:0000256" key="1">
    <source>
        <dbReference type="ARBA" id="ARBA00006018"/>
    </source>
</evidence>
<dbReference type="KEGG" id="drt:Dret_0268"/>
<dbReference type="eggNOG" id="COG0298">
    <property type="taxonomic scope" value="Bacteria"/>
</dbReference>
<protein>
    <submittedName>
        <fullName evidence="2">Hydrogenase assembly chaperone hypC/hupF</fullName>
    </submittedName>
</protein>
<reference evidence="2 3" key="2">
    <citation type="journal article" date="2010" name="Stand. Genomic Sci.">
        <title>Complete genome sequence of Desulfohalobium retbaense type strain (HR(100)).</title>
        <authorList>
            <person name="Spring S."/>
            <person name="Nolan M."/>
            <person name="Lapidus A."/>
            <person name="Glavina Del Rio T."/>
            <person name="Copeland A."/>
            <person name="Tice H."/>
            <person name="Cheng J.F."/>
            <person name="Lucas S."/>
            <person name="Land M."/>
            <person name="Chen F."/>
            <person name="Bruce D."/>
            <person name="Goodwin L."/>
            <person name="Pitluck S."/>
            <person name="Ivanova N."/>
            <person name="Mavromatis K."/>
            <person name="Mikhailova N."/>
            <person name="Pati A."/>
            <person name="Chen A."/>
            <person name="Palaniappan K."/>
            <person name="Hauser L."/>
            <person name="Chang Y.J."/>
            <person name="Jeffries C.D."/>
            <person name="Munk C."/>
            <person name="Kiss H."/>
            <person name="Chain P."/>
            <person name="Han C."/>
            <person name="Brettin T."/>
            <person name="Detter J.C."/>
            <person name="Schuler E."/>
            <person name="Goker M."/>
            <person name="Rohde M."/>
            <person name="Bristow J."/>
            <person name="Eisen J.A."/>
            <person name="Markowitz V."/>
            <person name="Hugenholtz P."/>
            <person name="Kyrpides N.C."/>
            <person name="Klenk H.P."/>
        </authorList>
    </citation>
    <scope>NUCLEOTIDE SEQUENCE [LARGE SCALE GENOMIC DNA]</scope>
    <source>
        <strain evidence="2 3">DSM 5692</strain>
    </source>
</reference>
<proteinExistence type="inferred from homology"/>